<name>R0KBN9_EXST2</name>
<dbReference type="RefSeq" id="XP_008021841.1">
    <property type="nucleotide sequence ID" value="XM_008023650.1"/>
</dbReference>
<organism evidence="1 2">
    <name type="scientific">Exserohilum turcicum (strain 28A)</name>
    <name type="common">Northern leaf blight fungus</name>
    <name type="synonym">Setosphaeria turcica</name>
    <dbReference type="NCBI Taxonomy" id="671987"/>
    <lineage>
        <taxon>Eukaryota</taxon>
        <taxon>Fungi</taxon>
        <taxon>Dikarya</taxon>
        <taxon>Ascomycota</taxon>
        <taxon>Pezizomycotina</taxon>
        <taxon>Dothideomycetes</taxon>
        <taxon>Pleosporomycetidae</taxon>
        <taxon>Pleosporales</taxon>
        <taxon>Pleosporineae</taxon>
        <taxon>Pleosporaceae</taxon>
        <taxon>Exserohilum</taxon>
    </lineage>
</organism>
<dbReference type="HOGENOM" id="CLU_072455_1_1_1"/>
<evidence type="ECO:0008006" key="3">
    <source>
        <dbReference type="Google" id="ProtNLM"/>
    </source>
</evidence>
<dbReference type="EMBL" id="KB908493">
    <property type="protein sequence ID" value="EOA90358.1"/>
    <property type="molecule type" value="Genomic_DNA"/>
</dbReference>
<dbReference type="PANTHER" id="PTHR43036">
    <property type="entry name" value="OSJNBB0011N17.9 PROTEIN"/>
    <property type="match status" value="1"/>
</dbReference>
<accession>R0KBN9</accession>
<dbReference type="Proteomes" id="UP000016935">
    <property type="component" value="Unassembled WGS sequence"/>
</dbReference>
<dbReference type="InterPro" id="IPR029063">
    <property type="entry name" value="SAM-dependent_MTases_sf"/>
</dbReference>
<reference evidence="1 2" key="1">
    <citation type="journal article" date="2012" name="PLoS Pathog.">
        <title>Diverse lifestyles and strategies of plant pathogenesis encoded in the genomes of eighteen Dothideomycetes fungi.</title>
        <authorList>
            <person name="Ohm R.A."/>
            <person name="Feau N."/>
            <person name="Henrissat B."/>
            <person name="Schoch C.L."/>
            <person name="Horwitz B.A."/>
            <person name="Barry K.W."/>
            <person name="Condon B.J."/>
            <person name="Copeland A.C."/>
            <person name="Dhillon B."/>
            <person name="Glaser F."/>
            <person name="Hesse C.N."/>
            <person name="Kosti I."/>
            <person name="LaButti K."/>
            <person name="Lindquist E.A."/>
            <person name="Lucas S."/>
            <person name="Salamov A.A."/>
            <person name="Bradshaw R.E."/>
            <person name="Ciuffetti L."/>
            <person name="Hamelin R.C."/>
            <person name="Kema G.H.J."/>
            <person name="Lawrence C."/>
            <person name="Scott J.A."/>
            <person name="Spatafora J.W."/>
            <person name="Turgeon B.G."/>
            <person name="de Wit P.J.G.M."/>
            <person name="Zhong S."/>
            <person name="Goodwin S.B."/>
            <person name="Grigoriev I.V."/>
        </authorList>
    </citation>
    <scope>NUCLEOTIDE SEQUENCE [LARGE SCALE GENOMIC DNA]</scope>
    <source>
        <strain evidence="2">28A</strain>
    </source>
</reference>
<protein>
    <recommendedName>
        <fullName evidence="3">Methyltransferase type 11 domain-containing protein</fullName>
    </recommendedName>
</protein>
<dbReference type="OrthoDB" id="2013972at2759"/>
<reference evidence="1 2" key="2">
    <citation type="journal article" date="2013" name="PLoS Genet.">
        <title>Comparative genome structure, secondary metabolite, and effector coding capacity across Cochliobolus pathogens.</title>
        <authorList>
            <person name="Condon B.J."/>
            <person name="Leng Y."/>
            <person name="Wu D."/>
            <person name="Bushley K.E."/>
            <person name="Ohm R.A."/>
            <person name="Otillar R."/>
            <person name="Martin J."/>
            <person name="Schackwitz W."/>
            <person name="Grimwood J."/>
            <person name="MohdZainudin N."/>
            <person name="Xue C."/>
            <person name="Wang R."/>
            <person name="Manning V.A."/>
            <person name="Dhillon B."/>
            <person name="Tu Z.J."/>
            <person name="Steffenson B.J."/>
            <person name="Salamov A."/>
            <person name="Sun H."/>
            <person name="Lowry S."/>
            <person name="LaButti K."/>
            <person name="Han J."/>
            <person name="Copeland A."/>
            <person name="Lindquist E."/>
            <person name="Barry K."/>
            <person name="Schmutz J."/>
            <person name="Baker S.E."/>
            <person name="Ciuffetti L.M."/>
            <person name="Grigoriev I.V."/>
            <person name="Zhong S."/>
            <person name="Turgeon B.G."/>
        </authorList>
    </citation>
    <scope>NUCLEOTIDE SEQUENCE [LARGE SCALE GENOMIC DNA]</scope>
    <source>
        <strain evidence="2">28A</strain>
    </source>
</reference>
<dbReference type="GeneID" id="19402928"/>
<sequence>MASSSSSAISHFPSVLYKPKYDTWPYSAQDFERSDETPDAQFYSEARLFTHIDDAAIARLKQYYETVLPRTGKILDLCTSWNSYYPTAVKKAIYGVGLNREEMALNGVFLSKHERWRVLDLNEPPYDIRAAWRGENLLFDATTCVVSVEYLKEPLTVLGKLREATKEGGTVHLVISNRCFPNKVVSRWSILNELMRLEFVGDYLCFSGWKNVEAVDLCAKDERGFRVTDDRGTVLRGSPHLPDHLDPLWVIRGTKSA</sequence>
<dbReference type="AlphaFoldDB" id="R0KBN9"/>
<dbReference type="SUPFAM" id="SSF53335">
    <property type="entry name" value="S-adenosyl-L-methionine-dependent methyltransferases"/>
    <property type="match status" value="1"/>
</dbReference>
<dbReference type="eggNOG" id="ENOG502S0I5">
    <property type="taxonomic scope" value="Eukaryota"/>
</dbReference>
<evidence type="ECO:0000313" key="1">
    <source>
        <dbReference type="EMBL" id="EOA90358.1"/>
    </source>
</evidence>
<keyword evidence="2" id="KW-1185">Reference proteome</keyword>
<evidence type="ECO:0000313" key="2">
    <source>
        <dbReference type="Proteomes" id="UP000016935"/>
    </source>
</evidence>
<proteinExistence type="predicted"/>
<dbReference type="PANTHER" id="PTHR43036:SF2">
    <property type="entry name" value="OS04G0481300 PROTEIN"/>
    <property type="match status" value="1"/>
</dbReference>
<gene>
    <name evidence="1" type="ORF">SETTUDRAFT_25630</name>
</gene>